<feature type="transmembrane region" description="Helical" evidence="1">
    <location>
        <begin position="122"/>
        <end position="140"/>
    </location>
</feature>
<reference evidence="3" key="1">
    <citation type="journal article" date="2019" name="Int. J. Syst. Evol. Microbiol.">
        <title>The Global Catalogue of Microorganisms (GCM) 10K type strain sequencing project: providing services to taxonomists for standard genome sequencing and annotation.</title>
        <authorList>
            <consortium name="The Broad Institute Genomics Platform"/>
            <consortium name="The Broad Institute Genome Sequencing Center for Infectious Disease"/>
            <person name="Wu L."/>
            <person name="Ma J."/>
        </authorList>
    </citation>
    <scope>NUCLEOTIDE SEQUENCE [LARGE SCALE GENOMIC DNA]</scope>
    <source>
        <strain evidence="3">NBRC 108894</strain>
    </source>
</reference>
<organism evidence="2 3">
    <name type="scientific">Pseudolysinimonas kribbensis</name>
    <dbReference type="NCBI Taxonomy" id="433641"/>
    <lineage>
        <taxon>Bacteria</taxon>
        <taxon>Bacillati</taxon>
        <taxon>Actinomycetota</taxon>
        <taxon>Actinomycetes</taxon>
        <taxon>Micrococcales</taxon>
        <taxon>Microbacteriaceae</taxon>
        <taxon>Pseudolysinimonas</taxon>
    </lineage>
</organism>
<accession>A0ABQ6K6Y1</accession>
<dbReference type="Proteomes" id="UP001157034">
    <property type="component" value="Unassembled WGS sequence"/>
</dbReference>
<dbReference type="PIRSF" id="PIRSF037394">
    <property type="entry name" value="ABC_thiamine-permease_YkoE_prd"/>
    <property type="match status" value="1"/>
</dbReference>
<comment type="caution">
    <text evidence="2">The sequence shown here is derived from an EMBL/GenBank/DDBJ whole genome shotgun (WGS) entry which is preliminary data.</text>
</comment>
<evidence type="ECO:0000256" key="1">
    <source>
        <dbReference type="SAM" id="Phobius"/>
    </source>
</evidence>
<name>A0ABQ6K6Y1_9MICO</name>
<keyword evidence="3" id="KW-1185">Reference proteome</keyword>
<gene>
    <name evidence="2" type="ORF">GCM10025881_32290</name>
</gene>
<protein>
    <recommendedName>
        <fullName evidence="4">ABC transporter permease</fullName>
    </recommendedName>
</protein>
<dbReference type="InterPro" id="IPR017195">
    <property type="entry name" value="ABC_thiamin-permease_prd"/>
</dbReference>
<dbReference type="EMBL" id="BSVB01000001">
    <property type="protein sequence ID" value="GMA96405.1"/>
    <property type="molecule type" value="Genomic_DNA"/>
</dbReference>
<feature type="transmembrane region" description="Helical" evidence="1">
    <location>
        <begin position="34"/>
        <end position="54"/>
    </location>
</feature>
<keyword evidence="1" id="KW-1133">Transmembrane helix</keyword>
<feature type="transmembrane region" description="Helical" evidence="1">
    <location>
        <begin position="97"/>
        <end position="116"/>
    </location>
</feature>
<evidence type="ECO:0000313" key="3">
    <source>
        <dbReference type="Proteomes" id="UP001157034"/>
    </source>
</evidence>
<feature type="transmembrane region" description="Helical" evidence="1">
    <location>
        <begin position="177"/>
        <end position="198"/>
    </location>
</feature>
<feature type="transmembrane region" description="Helical" evidence="1">
    <location>
        <begin position="147"/>
        <end position="171"/>
    </location>
</feature>
<evidence type="ECO:0008006" key="4">
    <source>
        <dbReference type="Google" id="ProtNLM"/>
    </source>
</evidence>
<keyword evidence="1" id="KW-0812">Transmembrane</keyword>
<dbReference type="RefSeq" id="WP_284254991.1">
    <property type="nucleotide sequence ID" value="NZ_BSVB01000001.1"/>
</dbReference>
<sequence length="216" mass="22289">MPAQGGISKPVPTDPEARMTAAALPIRTVARWRVVDIVVAAVLGVACGVVFWAWGIAWTPLSTPLAFSPGLFGILNGLWLFAGVLGGLVIRKPGAAIFVELLAAIVEMAIGSQWGFTTVISGIVQGLGAEIVFAIVLYRLGSWWIAVLAGVGTGIAEGVLDSFLSSSVVALDAAAKSVYIGTTILSGAICGLLAWFAVRALARTGALSRFPAGRSR</sequence>
<evidence type="ECO:0000313" key="2">
    <source>
        <dbReference type="EMBL" id="GMA96405.1"/>
    </source>
</evidence>
<keyword evidence="1" id="KW-0472">Membrane</keyword>
<dbReference type="Pfam" id="PF09819">
    <property type="entry name" value="ABC_cobalt"/>
    <property type="match status" value="1"/>
</dbReference>
<proteinExistence type="predicted"/>
<feature type="transmembrane region" description="Helical" evidence="1">
    <location>
        <begin position="66"/>
        <end position="90"/>
    </location>
</feature>